<feature type="compositionally biased region" description="Pro residues" evidence="1">
    <location>
        <begin position="37"/>
        <end position="58"/>
    </location>
</feature>
<accession>A0A834PED6</accession>
<feature type="region of interest" description="Disordered" evidence="1">
    <location>
        <begin position="82"/>
        <end position="113"/>
    </location>
</feature>
<feature type="region of interest" description="Disordered" evidence="1">
    <location>
        <begin position="37"/>
        <end position="70"/>
    </location>
</feature>
<name>A0A834PED6_VESPE</name>
<dbReference type="Proteomes" id="UP000600918">
    <property type="component" value="Unassembled WGS sequence"/>
</dbReference>
<organism evidence="2 3">
    <name type="scientific">Vespula pensylvanica</name>
    <name type="common">Western yellow jacket</name>
    <name type="synonym">Wasp</name>
    <dbReference type="NCBI Taxonomy" id="30213"/>
    <lineage>
        <taxon>Eukaryota</taxon>
        <taxon>Metazoa</taxon>
        <taxon>Ecdysozoa</taxon>
        <taxon>Arthropoda</taxon>
        <taxon>Hexapoda</taxon>
        <taxon>Insecta</taxon>
        <taxon>Pterygota</taxon>
        <taxon>Neoptera</taxon>
        <taxon>Endopterygota</taxon>
        <taxon>Hymenoptera</taxon>
        <taxon>Apocrita</taxon>
        <taxon>Aculeata</taxon>
        <taxon>Vespoidea</taxon>
        <taxon>Vespidae</taxon>
        <taxon>Vespinae</taxon>
        <taxon>Vespula</taxon>
    </lineage>
</organism>
<dbReference type="EMBL" id="JACSDY010000001">
    <property type="protein sequence ID" value="KAF7438268.1"/>
    <property type="molecule type" value="Genomic_DNA"/>
</dbReference>
<reference evidence="2" key="1">
    <citation type="journal article" date="2020" name="G3 (Bethesda)">
        <title>High-Quality Assemblies for Three Invasive Social Wasps from the &lt;i&gt;Vespula&lt;/i&gt; Genus.</title>
        <authorList>
            <person name="Harrop T.W.R."/>
            <person name="Guhlin J."/>
            <person name="McLaughlin G.M."/>
            <person name="Permina E."/>
            <person name="Stockwell P."/>
            <person name="Gilligan J."/>
            <person name="Le Lec M.F."/>
            <person name="Gruber M.A.M."/>
            <person name="Quinn O."/>
            <person name="Lovegrove M."/>
            <person name="Duncan E.J."/>
            <person name="Remnant E.J."/>
            <person name="Van Eeckhoven J."/>
            <person name="Graham B."/>
            <person name="Knapp R.A."/>
            <person name="Langford K.W."/>
            <person name="Kronenberg Z."/>
            <person name="Press M.O."/>
            <person name="Eacker S.M."/>
            <person name="Wilson-Rankin E.E."/>
            <person name="Purcell J."/>
            <person name="Lester P.J."/>
            <person name="Dearden P.K."/>
        </authorList>
    </citation>
    <scope>NUCLEOTIDE SEQUENCE</scope>
    <source>
        <strain evidence="2">Volc-1</strain>
    </source>
</reference>
<sequence>MLGNRGGRRGGEVVPVVLRRKKEEGEIDLETEIKPPLLPSAILPPPLPPPLASAPAPAPMYHHQKQRRHRHHLLLHCRRLHPRATGSNSSNSSDGRAAVAAFPTSEEKHFHKSASRYMCAQFPRSGH</sequence>
<keyword evidence="3" id="KW-1185">Reference proteome</keyword>
<evidence type="ECO:0000256" key="1">
    <source>
        <dbReference type="SAM" id="MobiDB-lite"/>
    </source>
</evidence>
<protein>
    <submittedName>
        <fullName evidence="2">Uncharacterized protein</fullName>
    </submittedName>
</protein>
<dbReference type="AlphaFoldDB" id="A0A834PED6"/>
<evidence type="ECO:0000313" key="3">
    <source>
        <dbReference type="Proteomes" id="UP000600918"/>
    </source>
</evidence>
<proteinExistence type="predicted"/>
<comment type="caution">
    <text evidence="2">The sequence shown here is derived from an EMBL/GenBank/DDBJ whole genome shotgun (WGS) entry which is preliminary data.</text>
</comment>
<feature type="compositionally biased region" description="Polar residues" evidence="1">
    <location>
        <begin position="85"/>
        <end position="94"/>
    </location>
</feature>
<evidence type="ECO:0000313" key="2">
    <source>
        <dbReference type="EMBL" id="KAF7438268.1"/>
    </source>
</evidence>
<gene>
    <name evidence="2" type="ORF">H0235_000659</name>
</gene>